<name>A0A0D6JG69_9HYPH</name>
<gene>
    <name evidence="3" type="ORF">YBN1229_v1_2391</name>
</gene>
<keyword evidence="4" id="KW-1185">Reference proteome</keyword>
<dbReference type="KEGG" id="fiy:BN1229_v1_2391"/>
<dbReference type="EMBL" id="LN829119">
    <property type="protein sequence ID" value="CPR19950.1"/>
    <property type="molecule type" value="Genomic_DNA"/>
</dbReference>
<evidence type="ECO:0000256" key="2">
    <source>
        <dbReference type="SAM" id="SignalP"/>
    </source>
</evidence>
<dbReference type="RefSeq" id="WP_046479258.1">
    <property type="nucleotide sequence ID" value="NZ_LN829118.1"/>
</dbReference>
<dbReference type="Proteomes" id="UP000033187">
    <property type="component" value="Chromosome 1"/>
</dbReference>
<keyword evidence="2" id="KW-0732">Signal</keyword>
<dbReference type="AlphaFoldDB" id="A0A0D6JG69"/>
<evidence type="ECO:0000313" key="4">
    <source>
        <dbReference type="Proteomes" id="UP000033187"/>
    </source>
</evidence>
<accession>A0A0D6JG69</accession>
<feature type="compositionally biased region" description="Low complexity" evidence="1">
    <location>
        <begin position="70"/>
        <end position="79"/>
    </location>
</feature>
<sequence length="133" mass="14353">MFRAIGALTLLSLILIGAATKARANQTFICEDGSQVTVLPGQLELMKRTDPCVARHFGGVPQPQQPAAPQPSWAPMQAPLPDRKPEVEIAGFAVPEGQEAAAPKAKKEVESDYRNVHIINASPGSAQFFEHKR</sequence>
<evidence type="ECO:0000313" key="3">
    <source>
        <dbReference type="EMBL" id="CPR19950.1"/>
    </source>
</evidence>
<evidence type="ECO:0000256" key="1">
    <source>
        <dbReference type="SAM" id="MobiDB-lite"/>
    </source>
</evidence>
<organism evidence="3 4">
    <name type="scientific">Candidatus Filomicrobium marinum</name>
    <dbReference type="NCBI Taxonomy" id="1608628"/>
    <lineage>
        <taxon>Bacteria</taxon>
        <taxon>Pseudomonadati</taxon>
        <taxon>Pseudomonadota</taxon>
        <taxon>Alphaproteobacteria</taxon>
        <taxon>Hyphomicrobiales</taxon>
        <taxon>Hyphomicrobiaceae</taxon>
        <taxon>Filomicrobium</taxon>
    </lineage>
</organism>
<feature type="region of interest" description="Disordered" evidence="1">
    <location>
        <begin position="58"/>
        <end position="81"/>
    </location>
</feature>
<proteinExistence type="predicted"/>
<protein>
    <recommendedName>
        <fullName evidence="5">DUF4124 domain-containing protein</fullName>
    </recommendedName>
</protein>
<feature type="signal peptide" evidence="2">
    <location>
        <begin position="1"/>
        <end position="24"/>
    </location>
</feature>
<feature type="chain" id="PRO_5002306389" description="DUF4124 domain-containing protein" evidence="2">
    <location>
        <begin position="25"/>
        <end position="133"/>
    </location>
</feature>
<dbReference type="KEGG" id="fil:BN1229_v1_3530"/>
<reference evidence="4" key="1">
    <citation type="submission" date="2015-02" db="EMBL/GenBank/DDBJ databases">
        <authorList>
            <person name="Chooi Y.-H."/>
        </authorList>
    </citation>
    <scope>NUCLEOTIDE SEQUENCE [LARGE SCALE GENOMIC DNA]</scope>
    <source>
        <strain evidence="4">strain Y</strain>
    </source>
</reference>
<evidence type="ECO:0008006" key="5">
    <source>
        <dbReference type="Google" id="ProtNLM"/>
    </source>
</evidence>